<organism evidence="5">
    <name type="scientific">Bellilinea caldifistulae</name>
    <dbReference type="NCBI Taxonomy" id="360411"/>
    <lineage>
        <taxon>Bacteria</taxon>
        <taxon>Bacillati</taxon>
        <taxon>Chloroflexota</taxon>
        <taxon>Anaerolineae</taxon>
        <taxon>Anaerolineales</taxon>
        <taxon>Anaerolineaceae</taxon>
        <taxon>Bellilinea</taxon>
    </lineage>
</organism>
<dbReference type="Gene3D" id="1.10.260.40">
    <property type="entry name" value="lambda repressor-like DNA-binding domains"/>
    <property type="match status" value="1"/>
</dbReference>
<feature type="domain" description="HTH lacI-type" evidence="4">
    <location>
        <begin position="1"/>
        <end position="55"/>
    </location>
</feature>
<dbReference type="Gene3D" id="3.40.50.2300">
    <property type="match status" value="2"/>
</dbReference>
<dbReference type="InterPro" id="IPR028082">
    <property type="entry name" value="Peripla_BP_I"/>
</dbReference>
<dbReference type="SMART" id="SM00354">
    <property type="entry name" value="HTH_LACI"/>
    <property type="match status" value="1"/>
</dbReference>
<accession>A0A7C4Q1V5</accession>
<name>A0A7C4Q1V5_9CHLR</name>
<proteinExistence type="predicted"/>
<keyword evidence="2" id="KW-0238">DNA-binding</keyword>
<dbReference type="PROSITE" id="PS50932">
    <property type="entry name" value="HTH_LACI_2"/>
    <property type="match status" value="1"/>
</dbReference>
<dbReference type="PANTHER" id="PTHR30146:SF109">
    <property type="entry name" value="HTH-TYPE TRANSCRIPTIONAL REGULATOR GALS"/>
    <property type="match status" value="1"/>
</dbReference>
<dbReference type="CDD" id="cd06267">
    <property type="entry name" value="PBP1_LacI_sugar_binding-like"/>
    <property type="match status" value="1"/>
</dbReference>
<sequence>MTLEDIARQAGVSRSTVSRVLNDHPNVREEVRQRVLEVIRQTGFHPNAAARTLASQRSLMLGLVLPRSVSSFFSDPYFPRLTQGIAQACNHFNYSLALFLVGSSEDEAKIYPRISRRGMLDGVLLQSGQIGDQLMDRLLASNIPLVVIGRPFHADGVSFVDVDNVNAAYNAVSHLIRLGYQRIATIAGTGNSTVSIDRKEGYARALLERGRKLDPALIAEGDYTEAGGYYAMQALLPARPDAVFAASDAMAVGGMRAIREAGLRVPEDIAVVGFDDLPIAASATPPLTTVRQPIAPLGFKAVEVLLDLIENGVQPPRRIIMDTELVIRDSCGALKRRVVQG</sequence>
<dbReference type="InterPro" id="IPR046335">
    <property type="entry name" value="LacI/GalR-like_sensor"/>
</dbReference>
<evidence type="ECO:0000256" key="1">
    <source>
        <dbReference type="ARBA" id="ARBA00023015"/>
    </source>
</evidence>
<keyword evidence="3" id="KW-0804">Transcription</keyword>
<dbReference type="PRINTS" id="PR00036">
    <property type="entry name" value="HTHLACI"/>
</dbReference>
<dbReference type="GO" id="GO:0000976">
    <property type="term" value="F:transcription cis-regulatory region binding"/>
    <property type="evidence" value="ECO:0007669"/>
    <property type="project" value="TreeGrafter"/>
</dbReference>
<evidence type="ECO:0000256" key="2">
    <source>
        <dbReference type="ARBA" id="ARBA00023125"/>
    </source>
</evidence>
<dbReference type="InterPro" id="IPR000843">
    <property type="entry name" value="HTH_LacI"/>
</dbReference>
<dbReference type="Pfam" id="PF00356">
    <property type="entry name" value="LacI"/>
    <property type="match status" value="1"/>
</dbReference>
<evidence type="ECO:0000256" key="3">
    <source>
        <dbReference type="ARBA" id="ARBA00023163"/>
    </source>
</evidence>
<dbReference type="PANTHER" id="PTHR30146">
    <property type="entry name" value="LACI-RELATED TRANSCRIPTIONAL REPRESSOR"/>
    <property type="match status" value="1"/>
</dbReference>
<dbReference type="CDD" id="cd01392">
    <property type="entry name" value="HTH_LacI"/>
    <property type="match status" value="1"/>
</dbReference>
<reference evidence="5" key="1">
    <citation type="journal article" date="2020" name="mSystems">
        <title>Genome- and Community-Level Interaction Insights into Carbon Utilization and Element Cycling Functions of Hydrothermarchaeota in Hydrothermal Sediment.</title>
        <authorList>
            <person name="Zhou Z."/>
            <person name="Liu Y."/>
            <person name="Xu W."/>
            <person name="Pan J."/>
            <person name="Luo Z.H."/>
            <person name="Li M."/>
        </authorList>
    </citation>
    <scope>NUCLEOTIDE SEQUENCE [LARGE SCALE GENOMIC DNA]</scope>
    <source>
        <strain evidence="5">SpSt-556</strain>
    </source>
</reference>
<dbReference type="Pfam" id="PF13377">
    <property type="entry name" value="Peripla_BP_3"/>
    <property type="match status" value="1"/>
</dbReference>
<protein>
    <submittedName>
        <fullName evidence="5">LacI family transcriptional regulator</fullName>
    </submittedName>
</protein>
<comment type="caution">
    <text evidence="5">The sequence shown here is derived from an EMBL/GenBank/DDBJ whole genome shotgun (WGS) entry which is preliminary data.</text>
</comment>
<dbReference type="AlphaFoldDB" id="A0A7C4Q1V5"/>
<dbReference type="PROSITE" id="PS00356">
    <property type="entry name" value="HTH_LACI_1"/>
    <property type="match status" value="1"/>
</dbReference>
<dbReference type="SUPFAM" id="SSF53822">
    <property type="entry name" value="Periplasmic binding protein-like I"/>
    <property type="match status" value="1"/>
</dbReference>
<evidence type="ECO:0000313" key="5">
    <source>
        <dbReference type="EMBL" id="HGS87471.1"/>
    </source>
</evidence>
<evidence type="ECO:0000259" key="4">
    <source>
        <dbReference type="PROSITE" id="PS50932"/>
    </source>
</evidence>
<dbReference type="InterPro" id="IPR010982">
    <property type="entry name" value="Lambda_DNA-bd_dom_sf"/>
</dbReference>
<dbReference type="GO" id="GO:0003700">
    <property type="term" value="F:DNA-binding transcription factor activity"/>
    <property type="evidence" value="ECO:0007669"/>
    <property type="project" value="TreeGrafter"/>
</dbReference>
<dbReference type="EMBL" id="DSXR01000076">
    <property type="protein sequence ID" value="HGS87471.1"/>
    <property type="molecule type" value="Genomic_DNA"/>
</dbReference>
<gene>
    <name evidence="5" type="ORF">ENT17_07610</name>
</gene>
<dbReference type="SUPFAM" id="SSF47413">
    <property type="entry name" value="lambda repressor-like DNA-binding domains"/>
    <property type="match status" value="1"/>
</dbReference>
<keyword evidence="1" id="KW-0805">Transcription regulation</keyword>